<keyword evidence="1" id="KW-0812">Transmembrane</keyword>
<name>A0A2K1J7E7_PHYPA</name>
<dbReference type="AlphaFoldDB" id="A0A2K1J7E7"/>
<dbReference type="Proteomes" id="UP000006727">
    <property type="component" value="Chromosome 16"/>
</dbReference>
<reference evidence="2 4" key="1">
    <citation type="journal article" date="2008" name="Science">
        <title>The Physcomitrella genome reveals evolutionary insights into the conquest of land by plants.</title>
        <authorList>
            <person name="Rensing S."/>
            <person name="Lang D."/>
            <person name="Zimmer A."/>
            <person name="Terry A."/>
            <person name="Salamov A."/>
            <person name="Shapiro H."/>
            <person name="Nishiyama T."/>
            <person name="Perroud P.-F."/>
            <person name="Lindquist E."/>
            <person name="Kamisugi Y."/>
            <person name="Tanahashi T."/>
            <person name="Sakakibara K."/>
            <person name="Fujita T."/>
            <person name="Oishi K."/>
            <person name="Shin-I T."/>
            <person name="Kuroki Y."/>
            <person name="Toyoda A."/>
            <person name="Suzuki Y."/>
            <person name="Hashimoto A."/>
            <person name="Yamaguchi K."/>
            <person name="Sugano A."/>
            <person name="Kohara Y."/>
            <person name="Fujiyama A."/>
            <person name="Anterola A."/>
            <person name="Aoki S."/>
            <person name="Ashton N."/>
            <person name="Barbazuk W.B."/>
            <person name="Barker E."/>
            <person name="Bennetzen J."/>
            <person name="Bezanilla M."/>
            <person name="Blankenship R."/>
            <person name="Cho S.H."/>
            <person name="Dutcher S."/>
            <person name="Estelle M."/>
            <person name="Fawcett J.A."/>
            <person name="Gundlach H."/>
            <person name="Hanada K."/>
            <person name="Heyl A."/>
            <person name="Hicks K.A."/>
            <person name="Hugh J."/>
            <person name="Lohr M."/>
            <person name="Mayer K."/>
            <person name="Melkozernov A."/>
            <person name="Murata T."/>
            <person name="Nelson D."/>
            <person name="Pils B."/>
            <person name="Prigge M."/>
            <person name="Reiss B."/>
            <person name="Renner T."/>
            <person name="Rombauts S."/>
            <person name="Rushton P."/>
            <person name="Sanderfoot A."/>
            <person name="Schween G."/>
            <person name="Shiu S.-H."/>
            <person name="Stueber K."/>
            <person name="Theodoulou F.L."/>
            <person name="Tu H."/>
            <person name="Van de Peer Y."/>
            <person name="Verrier P.J."/>
            <person name="Waters E."/>
            <person name="Wood A."/>
            <person name="Yang L."/>
            <person name="Cove D."/>
            <person name="Cuming A."/>
            <person name="Hasebe M."/>
            <person name="Lucas S."/>
            <person name="Mishler D.B."/>
            <person name="Reski R."/>
            <person name="Grigoriev I."/>
            <person name="Quatrano R.S."/>
            <person name="Boore J.L."/>
        </authorList>
    </citation>
    <scope>NUCLEOTIDE SEQUENCE [LARGE SCALE GENOMIC DNA]</scope>
    <source>
        <strain evidence="3 4">cv. Gransden 2004</strain>
    </source>
</reference>
<keyword evidence="1" id="KW-0472">Membrane</keyword>
<evidence type="ECO:0000256" key="1">
    <source>
        <dbReference type="SAM" id="Phobius"/>
    </source>
</evidence>
<sequence length="135" mass="14979">MDCRASVHMLGIRVIGGLVSVRHEGCAIVLINFFADGSIRLAFLYAIFFCLFERYPLIDVGAFALSMPPLSTFSTFCFLFEFCDPSRSSLLLFGREGSLSLIRSLTLSSAHEKGLLFVFVYALLNLVSGFFLEQA</sequence>
<gene>
    <name evidence="2" type="ORF">PHYPA_020556</name>
</gene>
<evidence type="ECO:0000313" key="3">
    <source>
        <dbReference type="EnsemblPlants" id="PAC:32985736.CDS.1"/>
    </source>
</evidence>
<organism evidence="2">
    <name type="scientific">Physcomitrium patens</name>
    <name type="common">Spreading-leaved earth moss</name>
    <name type="synonym">Physcomitrella patens</name>
    <dbReference type="NCBI Taxonomy" id="3218"/>
    <lineage>
        <taxon>Eukaryota</taxon>
        <taxon>Viridiplantae</taxon>
        <taxon>Streptophyta</taxon>
        <taxon>Embryophyta</taxon>
        <taxon>Bryophyta</taxon>
        <taxon>Bryophytina</taxon>
        <taxon>Bryopsida</taxon>
        <taxon>Funariidae</taxon>
        <taxon>Funariales</taxon>
        <taxon>Funariaceae</taxon>
        <taxon>Physcomitrium</taxon>
    </lineage>
</organism>
<proteinExistence type="predicted"/>
<accession>A0A2K1J7E7</accession>
<dbReference type="EnsemblPlants" id="Pp3c16_6425V3.1">
    <property type="protein sequence ID" value="PAC:32985736.CDS.1"/>
    <property type="gene ID" value="Pp3c16_6425"/>
</dbReference>
<reference evidence="3" key="3">
    <citation type="submission" date="2020-12" db="UniProtKB">
        <authorList>
            <consortium name="EnsemblPlants"/>
        </authorList>
    </citation>
    <scope>IDENTIFICATION</scope>
</reference>
<keyword evidence="1" id="KW-1133">Transmembrane helix</keyword>
<dbReference type="EMBL" id="ABEU02000016">
    <property type="protein sequence ID" value="PNR37447.1"/>
    <property type="molecule type" value="Genomic_DNA"/>
</dbReference>
<evidence type="ECO:0000313" key="2">
    <source>
        <dbReference type="EMBL" id="PNR37447.1"/>
    </source>
</evidence>
<evidence type="ECO:0000313" key="4">
    <source>
        <dbReference type="Proteomes" id="UP000006727"/>
    </source>
</evidence>
<dbReference type="Gramene" id="Pp3c16_6425V3.1">
    <property type="protein sequence ID" value="PAC:32985736.CDS.1"/>
    <property type="gene ID" value="Pp3c16_6425"/>
</dbReference>
<reference evidence="2 4" key="2">
    <citation type="journal article" date="2018" name="Plant J.">
        <title>The Physcomitrella patens chromosome-scale assembly reveals moss genome structure and evolution.</title>
        <authorList>
            <person name="Lang D."/>
            <person name="Ullrich K.K."/>
            <person name="Murat F."/>
            <person name="Fuchs J."/>
            <person name="Jenkins J."/>
            <person name="Haas F.B."/>
            <person name="Piednoel M."/>
            <person name="Gundlach H."/>
            <person name="Van Bel M."/>
            <person name="Meyberg R."/>
            <person name="Vives C."/>
            <person name="Morata J."/>
            <person name="Symeonidi A."/>
            <person name="Hiss M."/>
            <person name="Muchero W."/>
            <person name="Kamisugi Y."/>
            <person name="Saleh O."/>
            <person name="Blanc G."/>
            <person name="Decker E.L."/>
            <person name="van Gessel N."/>
            <person name="Grimwood J."/>
            <person name="Hayes R.D."/>
            <person name="Graham S.W."/>
            <person name="Gunter L.E."/>
            <person name="McDaniel S.F."/>
            <person name="Hoernstein S.N.W."/>
            <person name="Larsson A."/>
            <person name="Li F.W."/>
            <person name="Perroud P.F."/>
            <person name="Phillips J."/>
            <person name="Ranjan P."/>
            <person name="Rokshar D.S."/>
            <person name="Rothfels C.J."/>
            <person name="Schneider L."/>
            <person name="Shu S."/>
            <person name="Stevenson D.W."/>
            <person name="Thummler F."/>
            <person name="Tillich M."/>
            <person name="Villarreal Aguilar J.C."/>
            <person name="Widiez T."/>
            <person name="Wong G.K."/>
            <person name="Wymore A."/>
            <person name="Zhang Y."/>
            <person name="Zimmer A.D."/>
            <person name="Quatrano R.S."/>
            <person name="Mayer K.F.X."/>
            <person name="Goodstein D."/>
            <person name="Casacuberta J.M."/>
            <person name="Vandepoele K."/>
            <person name="Reski R."/>
            <person name="Cuming A.C."/>
            <person name="Tuskan G.A."/>
            <person name="Maumus F."/>
            <person name="Salse J."/>
            <person name="Schmutz J."/>
            <person name="Rensing S.A."/>
        </authorList>
    </citation>
    <scope>NUCLEOTIDE SEQUENCE [LARGE SCALE GENOMIC DNA]</scope>
    <source>
        <strain evidence="3 4">cv. Gransden 2004</strain>
    </source>
</reference>
<keyword evidence="4" id="KW-1185">Reference proteome</keyword>
<dbReference type="InParanoid" id="A0A2K1J7E7"/>
<feature type="transmembrane region" description="Helical" evidence="1">
    <location>
        <begin position="114"/>
        <end position="132"/>
    </location>
</feature>
<protein>
    <submittedName>
        <fullName evidence="2 3">Uncharacterized protein</fullName>
    </submittedName>
</protein>